<feature type="binding site" evidence="11">
    <location>
        <position position="369"/>
    </location>
    <ligand>
        <name>Mg(2+)</name>
        <dbReference type="ChEBI" id="CHEBI:18420"/>
        <note>shared with alpha subunit</note>
    </ligand>
</feature>
<dbReference type="SUPFAM" id="SSF55681">
    <property type="entry name" value="Class II aaRS and biotin synthetases"/>
    <property type="match status" value="1"/>
</dbReference>
<sequence length="686" mass="77240">MNIKVPVSWLREYLKTDVAAKTLAGYLSLSGPTIERLEKQKDEIIFEVEVTSNRYDMASIFGLAREANSILSYRGEKCQLVPPKGLNLILEPDISSPLPLDVVIKNKSLCPRFTAIVVDNVKIKSSPATIKNRLQKSGIRAINNIVDISNYIMLELGQPMHTFDYDKIKKNRMILRESKEGEKIKTLDGQIRKLPQNAIVIENDQRLIDLCGIMGGENSQITKRTKRVVLFVQTYNPINIRKTTQVLSFRTEAAARFEKGVDIEAIPQALARAVYLAKKIAGAKIASELTDIYQTANPSIALRASKKQETSLAISKLNSYLGIDIKIEEAQKILNLLGFSAKIQNQTILATAPSWRTSDIQDDVDLIEEIARIYGYWRLPSKLPSGIVPDVPESELSKVIDLKKALKFLGLTEVMTYSIISKELLFLTDTEEKNAIALANPLTSEWQFMRPTLLVSLVNVIAKNQNLKSDIKIFEVAKTYLKTENELPKQDLMFAAIFQNSTFYEIKGFIENIFAILDRDAKWQKLEKEDELFEKDQTAQITVLGQEIGRVGILNSKVSDHFAIAGQLASCEINLTRLFDSPQILNTYKNIPKYPPVIEDISAIFDSKAPVGEIVAEVKKSGSPLVKKIEIIDVFEDEKIGTGKKSVTLRLTYQRSDRTPTQKEVTLVREKISARLTKTFRAQIRK</sequence>
<proteinExistence type="inferred from homology"/>
<evidence type="ECO:0000256" key="7">
    <source>
        <dbReference type="ARBA" id="ARBA00022842"/>
    </source>
</evidence>
<evidence type="ECO:0000256" key="1">
    <source>
        <dbReference type="ARBA" id="ARBA00008653"/>
    </source>
</evidence>
<dbReference type="InterPro" id="IPR004532">
    <property type="entry name" value="Phe-tRNA-ligase_IIc_bsu_bact"/>
</dbReference>
<keyword evidence="6 11" id="KW-0067">ATP-binding</keyword>
<dbReference type="NCBIfam" id="TIGR00472">
    <property type="entry name" value="pheT_bact"/>
    <property type="match status" value="1"/>
</dbReference>
<evidence type="ECO:0000256" key="8">
    <source>
        <dbReference type="ARBA" id="ARBA00022917"/>
    </source>
</evidence>
<keyword evidence="9 11" id="KW-0030">Aminoacyl-tRNA synthetase</keyword>
<dbReference type="Pfam" id="PF03484">
    <property type="entry name" value="B5"/>
    <property type="match status" value="1"/>
</dbReference>
<keyword evidence="5 11" id="KW-0547">Nucleotide-binding</keyword>
<feature type="domain" description="B5" evidence="13">
    <location>
        <begin position="305"/>
        <end position="381"/>
    </location>
</feature>
<reference evidence="14 15" key="1">
    <citation type="journal article" date="2016" name="Nat. Commun.">
        <title>Thousands of microbial genomes shed light on interconnected biogeochemical processes in an aquifer system.</title>
        <authorList>
            <person name="Anantharaman K."/>
            <person name="Brown C.T."/>
            <person name="Hug L.A."/>
            <person name="Sharon I."/>
            <person name="Castelle C.J."/>
            <person name="Probst A.J."/>
            <person name="Thomas B.C."/>
            <person name="Singh A."/>
            <person name="Wilkins M.J."/>
            <person name="Karaoz U."/>
            <person name="Brodie E.L."/>
            <person name="Williams K.H."/>
            <person name="Hubbard S.S."/>
            <person name="Banfield J.F."/>
        </authorList>
    </citation>
    <scope>NUCLEOTIDE SEQUENCE [LARGE SCALE GENOMIC DNA]</scope>
</reference>
<feature type="binding site" evidence="11">
    <location>
        <position position="359"/>
    </location>
    <ligand>
        <name>Mg(2+)</name>
        <dbReference type="ChEBI" id="CHEBI:18420"/>
        <note>shared with alpha subunit</note>
    </ligand>
</feature>
<comment type="subunit">
    <text evidence="2 11">Tetramer of two alpha and two beta subunits.</text>
</comment>
<dbReference type="SMART" id="SM00896">
    <property type="entry name" value="FDX-ACB"/>
    <property type="match status" value="1"/>
</dbReference>
<evidence type="ECO:0000256" key="2">
    <source>
        <dbReference type="ARBA" id="ARBA00011209"/>
    </source>
</evidence>
<dbReference type="InterPro" id="IPR005121">
    <property type="entry name" value="Fdx_antiC-bd"/>
</dbReference>
<dbReference type="HAMAP" id="MF_00283">
    <property type="entry name" value="Phe_tRNA_synth_beta1"/>
    <property type="match status" value="1"/>
</dbReference>
<keyword evidence="3 11" id="KW-0436">Ligase</keyword>
<dbReference type="AlphaFoldDB" id="A0A1F5HL47"/>
<evidence type="ECO:0000256" key="9">
    <source>
        <dbReference type="ARBA" id="ARBA00023146"/>
    </source>
</evidence>
<dbReference type="Pfam" id="PF03147">
    <property type="entry name" value="FDX-ACB"/>
    <property type="match status" value="1"/>
</dbReference>
<dbReference type="Gene3D" id="3.50.40.10">
    <property type="entry name" value="Phenylalanyl-trna Synthetase, Chain B, domain 3"/>
    <property type="match status" value="1"/>
</dbReference>
<evidence type="ECO:0000256" key="4">
    <source>
        <dbReference type="ARBA" id="ARBA00022723"/>
    </source>
</evidence>
<dbReference type="PROSITE" id="PS51483">
    <property type="entry name" value="B5"/>
    <property type="match status" value="1"/>
</dbReference>
<evidence type="ECO:0000256" key="6">
    <source>
        <dbReference type="ARBA" id="ARBA00022840"/>
    </source>
</evidence>
<dbReference type="GO" id="GO:0009328">
    <property type="term" value="C:phenylalanine-tRNA ligase complex"/>
    <property type="evidence" value="ECO:0007669"/>
    <property type="project" value="TreeGrafter"/>
</dbReference>
<dbReference type="PANTHER" id="PTHR10947">
    <property type="entry name" value="PHENYLALANYL-TRNA SYNTHETASE BETA CHAIN AND LEUCINE-RICH REPEAT-CONTAINING PROTEIN 47"/>
    <property type="match status" value="1"/>
</dbReference>
<keyword evidence="11" id="KW-0963">Cytoplasm</keyword>
<evidence type="ECO:0000256" key="11">
    <source>
        <dbReference type="HAMAP-Rule" id="MF_00283"/>
    </source>
</evidence>
<keyword evidence="7 11" id="KW-0460">Magnesium</keyword>
<dbReference type="EC" id="6.1.1.20" evidence="11"/>
<keyword evidence="4 11" id="KW-0479">Metal-binding</keyword>
<dbReference type="PANTHER" id="PTHR10947:SF0">
    <property type="entry name" value="PHENYLALANINE--TRNA LIGASE BETA SUBUNIT"/>
    <property type="match status" value="1"/>
</dbReference>
<dbReference type="GO" id="GO:0003723">
    <property type="term" value="F:RNA binding"/>
    <property type="evidence" value="ECO:0007669"/>
    <property type="project" value="InterPro"/>
</dbReference>
<dbReference type="InterPro" id="IPR045864">
    <property type="entry name" value="aa-tRNA-synth_II/BPL/LPL"/>
</dbReference>
<evidence type="ECO:0000313" key="14">
    <source>
        <dbReference type="EMBL" id="OGE04833.1"/>
    </source>
</evidence>
<keyword evidence="8 11" id="KW-0648">Protein biosynthesis</keyword>
<comment type="caution">
    <text evidence="14">The sequence shown here is derived from an EMBL/GenBank/DDBJ whole genome shotgun (WGS) entry which is preliminary data.</text>
</comment>
<dbReference type="InterPro" id="IPR005147">
    <property type="entry name" value="tRNA_synthase_B5-dom"/>
</dbReference>
<dbReference type="SMART" id="SM00874">
    <property type="entry name" value="B5"/>
    <property type="match status" value="1"/>
</dbReference>
<comment type="catalytic activity">
    <reaction evidence="10 11">
        <text>tRNA(Phe) + L-phenylalanine + ATP = L-phenylalanyl-tRNA(Phe) + AMP + diphosphate + H(+)</text>
        <dbReference type="Rhea" id="RHEA:19413"/>
        <dbReference type="Rhea" id="RHEA-COMP:9668"/>
        <dbReference type="Rhea" id="RHEA-COMP:9699"/>
        <dbReference type="ChEBI" id="CHEBI:15378"/>
        <dbReference type="ChEBI" id="CHEBI:30616"/>
        <dbReference type="ChEBI" id="CHEBI:33019"/>
        <dbReference type="ChEBI" id="CHEBI:58095"/>
        <dbReference type="ChEBI" id="CHEBI:78442"/>
        <dbReference type="ChEBI" id="CHEBI:78531"/>
        <dbReference type="ChEBI" id="CHEBI:456215"/>
        <dbReference type="EC" id="6.1.1.20"/>
    </reaction>
</comment>
<dbReference type="SUPFAM" id="SSF46955">
    <property type="entry name" value="Putative DNA-binding domain"/>
    <property type="match status" value="2"/>
</dbReference>
<evidence type="ECO:0000259" key="12">
    <source>
        <dbReference type="PROSITE" id="PS51447"/>
    </source>
</evidence>
<dbReference type="GO" id="GO:0006432">
    <property type="term" value="P:phenylalanyl-tRNA aminoacylation"/>
    <property type="evidence" value="ECO:0007669"/>
    <property type="project" value="UniProtKB-UniRule"/>
</dbReference>
<feature type="binding site" evidence="11">
    <location>
        <position position="365"/>
    </location>
    <ligand>
        <name>Mg(2+)</name>
        <dbReference type="ChEBI" id="CHEBI:18420"/>
        <note>shared with alpha subunit</note>
    </ligand>
</feature>
<gene>
    <name evidence="11" type="primary">pheT</name>
    <name evidence="14" type="ORF">A3F45_01020</name>
</gene>
<name>A0A1F5HL47_9BACT</name>
<comment type="subcellular location">
    <subcellularLocation>
        <location evidence="11">Cytoplasm</location>
    </subcellularLocation>
</comment>
<dbReference type="InterPro" id="IPR009061">
    <property type="entry name" value="DNA-bd_dom_put_sf"/>
</dbReference>
<dbReference type="Gene3D" id="3.30.930.10">
    <property type="entry name" value="Bira Bifunctional Protein, Domain 2"/>
    <property type="match status" value="1"/>
</dbReference>
<evidence type="ECO:0000313" key="15">
    <source>
        <dbReference type="Proteomes" id="UP000178369"/>
    </source>
</evidence>
<dbReference type="PROSITE" id="PS51447">
    <property type="entry name" value="FDX_ACB"/>
    <property type="match status" value="1"/>
</dbReference>
<dbReference type="Pfam" id="PF17759">
    <property type="entry name" value="tRNA_synthFbeta"/>
    <property type="match status" value="1"/>
</dbReference>
<evidence type="ECO:0000256" key="3">
    <source>
        <dbReference type="ARBA" id="ARBA00022598"/>
    </source>
</evidence>
<comment type="similarity">
    <text evidence="1 11">Belongs to the phenylalanyl-tRNA synthetase beta subunit family. Type 1 subfamily.</text>
</comment>
<feature type="binding site" evidence="11">
    <location>
        <position position="368"/>
    </location>
    <ligand>
        <name>Mg(2+)</name>
        <dbReference type="ChEBI" id="CHEBI:18420"/>
        <note>shared with alpha subunit</note>
    </ligand>
</feature>
<comment type="cofactor">
    <cofactor evidence="11">
        <name>Mg(2+)</name>
        <dbReference type="ChEBI" id="CHEBI:18420"/>
    </cofactor>
    <text evidence="11">Binds 2 magnesium ions per tetramer.</text>
</comment>
<dbReference type="InterPro" id="IPR036690">
    <property type="entry name" value="Fdx_antiC-bd_sf"/>
</dbReference>
<feature type="domain" description="FDX-ACB" evidence="12">
    <location>
        <begin position="592"/>
        <end position="685"/>
    </location>
</feature>
<evidence type="ECO:0000256" key="10">
    <source>
        <dbReference type="ARBA" id="ARBA00049255"/>
    </source>
</evidence>
<dbReference type="Proteomes" id="UP000178369">
    <property type="component" value="Unassembled WGS sequence"/>
</dbReference>
<evidence type="ECO:0000256" key="5">
    <source>
        <dbReference type="ARBA" id="ARBA00022741"/>
    </source>
</evidence>
<dbReference type="SUPFAM" id="SSF54991">
    <property type="entry name" value="Anticodon-binding domain of PheRS"/>
    <property type="match status" value="1"/>
</dbReference>
<dbReference type="SUPFAM" id="SSF56037">
    <property type="entry name" value="PheT/TilS domain"/>
    <property type="match status" value="1"/>
</dbReference>
<dbReference type="GO" id="GO:0005524">
    <property type="term" value="F:ATP binding"/>
    <property type="evidence" value="ECO:0007669"/>
    <property type="project" value="UniProtKB-UniRule"/>
</dbReference>
<organism evidence="14 15">
    <name type="scientific">Candidatus Curtissbacteria bacterium RIFCSPHIGHO2_12_FULL_41_17</name>
    <dbReference type="NCBI Taxonomy" id="1797722"/>
    <lineage>
        <taxon>Bacteria</taxon>
        <taxon>Candidatus Curtissiibacteriota</taxon>
    </lineage>
</organism>
<dbReference type="Gene3D" id="3.30.70.380">
    <property type="entry name" value="Ferrodoxin-fold anticodon-binding domain"/>
    <property type="match status" value="1"/>
</dbReference>
<dbReference type="Pfam" id="PF03483">
    <property type="entry name" value="B3_4"/>
    <property type="match status" value="1"/>
</dbReference>
<dbReference type="GO" id="GO:0000287">
    <property type="term" value="F:magnesium ion binding"/>
    <property type="evidence" value="ECO:0007669"/>
    <property type="project" value="UniProtKB-UniRule"/>
</dbReference>
<dbReference type="InterPro" id="IPR005146">
    <property type="entry name" value="B3/B4_tRNA-bd"/>
</dbReference>
<dbReference type="EMBL" id="MFBL01000024">
    <property type="protein sequence ID" value="OGE04833.1"/>
    <property type="molecule type" value="Genomic_DNA"/>
</dbReference>
<dbReference type="GO" id="GO:0004826">
    <property type="term" value="F:phenylalanine-tRNA ligase activity"/>
    <property type="evidence" value="ECO:0007669"/>
    <property type="project" value="UniProtKB-UniRule"/>
</dbReference>
<dbReference type="CDD" id="cd00769">
    <property type="entry name" value="PheRS_beta_core"/>
    <property type="match status" value="1"/>
</dbReference>
<protein>
    <recommendedName>
        <fullName evidence="11">Phenylalanine--tRNA ligase beta subunit</fullName>
        <ecNumber evidence="11">6.1.1.20</ecNumber>
    </recommendedName>
    <alternativeName>
        <fullName evidence="11">Phenylalanyl-tRNA synthetase beta subunit</fullName>
        <shortName evidence="11">PheRS</shortName>
    </alternativeName>
</protein>
<dbReference type="InterPro" id="IPR020825">
    <property type="entry name" value="Phe-tRNA_synthase-like_B3/B4"/>
</dbReference>
<dbReference type="SMART" id="SM00873">
    <property type="entry name" value="B3_4"/>
    <property type="match status" value="1"/>
</dbReference>
<dbReference type="InterPro" id="IPR041616">
    <property type="entry name" value="PheRS_beta_core"/>
</dbReference>
<evidence type="ECO:0000259" key="13">
    <source>
        <dbReference type="PROSITE" id="PS51483"/>
    </source>
</evidence>
<accession>A0A1F5HL47</accession>
<dbReference type="InterPro" id="IPR045060">
    <property type="entry name" value="Phe-tRNA-ligase_IIc_bsu"/>
</dbReference>
<dbReference type="Gene3D" id="3.30.56.10">
    <property type="match status" value="2"/>
</dbReference>